<dbReference type="AlphaFoldDB" id="A0A445HTB8"/>
<keyword evidence="2" id="KW-1133">Transmembrane helix</keyword>
<dbReference type="Proteomes" id="UP000289340">
    <property type="component" value="Chromosome 12"/>
</dbReference>
<feature type="compositionally biased region" description="Gly residues" evidence="1">
    <location>
        <begin position="62"/>
        <end position="83"/>
    </location>
</feature>
<comment type="caution">
    <text evidence="3">The sequence shown here is derived from an EMBL/GenBank/DDBJ whole genome shotgun (WGS) entry which is preliminary data.</text>
</comment>
<organism evidence="3 4">
    <name type="scientific">Glycine soja</name>
    <name type="common">Wild soybean</name>
    <dbReference type="NCBI Taxonomy" id="3848"/>
    <lineage>
        <taxon>Eukaryota</taxon>
        <taxon>Viridiplantae</taxon>
        <taxon>Streptophyta</taxon>
        <taxon>Embryophyta</taxon>
        <taxon>Tracheophyta</taxon>
        <taxon>Spermatophyta</taxon>
        <taxon>Magnoliopsida</taxon>
        <taxon>eudicotyledons</taxon>
        <taxon>Gunneridae</taxon>
        <taxon>Pentapetalae</taxon>
        <taxon>rosids</taxon>
        <taxon>fabids</taxon>
        <taxon>Fabales</taxon>
        <taxon>Fabaceae</taxon>
        <taxon>Papilionoideae</taxon>
        <taxon>50 kb inversion clade</taxon>
        <taxon>NPAAA clade</taxon>
        <taxon>indigoferoid/millettioid clade</taxon>
        <taxon>Phaseoleae</taxon>
        <taxon>Glycine</taxon>
        <taxon>Glycine subgen. Soja</taxon>
    </lineage>
</organism>
<dbReference type="EMBL" id="QZWG01000012">
    <property type="protein sequence ID" value="RZB76938.1"/>
    <property type="molecule type" value="Genomic_DNA"/>
</dbReference>
<feature type="region of interest" description="Disordered" evidence="1">
    <location>
        <begin position="58"/>
        <end position="83"/>
    </location>
</feature>
<evidence type="ECO:0000313" key="3">
    <source>
        <dbReference type="EMBL" id="RZB76938.1"/>
    </source>
</evidence>
<feature type="transmembrane region" description="Helical" evidence="2">
    <location>
        <begin position="24"/>
        <end position="47"/>
    </location>
</feature>
<protein>
    <submittedName>
        <fullName evidence="3">Uncharacterized protein</fullName>
    </submittedName>
</protein>
<gene>
    <name evidence="3" type="ORF">D0Y65_035059</name>
</gene>
<name>A0A445HTB8_GLYSO</name>
<evidence type="ECO:0000256" key="1">
    <source>
        <dbReference type="SAM" id="MobiDB-lite"/>
    </source>
</evidence>
<accession>A0A445HTB8</accession>
<keyword evidence="2" id="KW-0812">Transmembrane</keyword>
<proteinExistence type="predicted"/>
<sequence length="83" mass="8511">MGREFLAMFHGGYGDEVIMHKSGVLFLLGMIFLSLSVISMIIFACGADNSHEYRRKRNRGLTGLGGDDGGGGSNDGGGGGGGG</sequence>
<keyword evidence="2" id="KW-0472">Membrane</keyword>
<evidence type="ECO:0000313" key="4">
    <source>
        <dbReference type="Proteomes" id="UP000289340"/>
    </source>
</evidence>
<reference evidence="3 4" key="1">
    <citation type="submission" date="2018-09" db="EMBL/GenBank/DDBJ databases">
        <title>A high-quality reference genome of wild soybean provides a powerful tool to mine soybean genomes.</title>
        <authorList>
            <person name="Xie M."/>
            <person name="Chung C.Y.L."/>
            <person name="Li M.-W."/>
            <person name="Wong F.-L."/>
            <person name="Chan T.-F."/>
            <person name="Lam H.-M."/>
        </authorList>
    </citation>
    <scope>NUCLEOTIDE SEQUENCE [LARGE SCALE GENOMIC DNA]</scope>
    <source>
        <strain evidence="4">cv. W05</strain>
        <tissue evidence="3">Hypocotyl of etiolated seedlings</tissue>
    </source>
</reference>
<evidence type="ECO:0000256" key="2">
    <source>
        <dbReference type="SAM" id="Phobius"/>
    </source>
</evidence>
<keyword evidence="4" id="KW-1185">Reference proteome</keyword>